<feature type="transmembrane region" description="Helical" evidence="6">
    <location>
        <begin position="6"/>
        <end position="29"/>
    </location>
</feature>
<evidence type="ECO:0008006" key="9">
    <source>
        <dbReference type="Google" id="ProtNLM"/>
    </source>
</evidence>
<gene>
    <name evidence="7" type="ORF">DD238_007305</name>
</gene>
<comment type="caution">
    <text evidence="7">The sequence shown here is derived from an EMBL/GenBank/DDBJ whole genome shotgun (WGS) entry which is preliminary data.</text>
</comment>
<feature type="binding site" description="axial binding residue" evidence="5">
    <location>
        <position position="473"/>
    </location>
    <ligand>
        <name>heme</name>
        <dbReference type="ChEBI" id="CHEBI:30413"/>
    </ligand>
    <ligandPart>
        <name>Fe</name>
        <dbReference type="ChEBI" id="CHEBI:18248"/>
    </ligandPart>
</feature>
<evidence type="ECO:0000256" key="4">
    <source>
        <dbReference type="ARBA" id="ARBA00023004"/>
    </source>
</evidence>
<dbReference type="PANTHER" id="PTHR24296">
    <property type="entry name" value="CYTOCHROME P450"/>
    <property type="match status" value="1"/>
</dbReference>
<reference evidence="7 8" key="1">
    <citation type="submission" date="2018-06" db="EMBL/GenBank/DDBJ databases">
        <title>Comparative genomics of downy mildews reveals potential adaptations to biotrophy.</title>
        <authorList>
            <person name="Fletcher K."/>
            <person name="Klosterman S.J."/>
            <person name="Derevnina L."/>
            <person name="Martin F."/>
            <person name="Koike S."/>
            <person name="Reyes Chin-Wo S."/>
            <person name="Mou B."/>
            <person name="Michelmore R."/>
        </authorList>
    </citation>
    <scope>NUCLEOTIDE SEQUENCE [LARGE SCALE GENOMIC DNA]</scope>
    <source>
        <strain evidence="7 8">R14</strain>
    </source>
</reference>
<dbReference type="InterPro" id="IPR036396">
    <property type="entry name" value="Cyt_P450_sf"/>
</dbReference>
<dbReference type="EMBL" id="QLLG01000474">
    <property type="protein sequence ID" value="RMX62954.1"/>
    <property type="molecule type" value="Genomic_DNA"/>
</dbReference>
<dbReference type="GO" id="GO:0016705">
    <property type="term" value="F:oxidoreductase activity, acting on paired donors, with incorporation or reduction of molecular oxygen"/>
    <property type="evidence" value="ECO:0007669"/>
    <property type="project" value="InterPro"/>
</dbReference>
<evidence type="ECO:0000256" key="6">
    <source>
        <dbReference type="SAM" id="Phobius"/>
    </source>
</evidence>
<dbReference type="Pfam" id="PF00067">
    <property type="entry name" value="p450"/>
    <property type="match status" value="1"/>
</dbReference>
<dbReference type="GO" id="GO:0005506">
    <property type="term" value="F:iron ion binding"/>
    <property type="evidence" value="ECO:0007669"/>
    <property type="project" value="InterPro"/>
</dbReference>
<dbReference type="PRINTS" id="PR00463">
    <property type="entry name" value="EP450I"/>
</dbReference>
<keyword evidence="4 5" id="KW-0408">Iron</keyword>
<dbReference type="VEuPathDB" id="FungiDB:DD237_007079"/>
<evidence type="ECO:0000256" key="3">
    <source>
        <dbReference type="ARBA" id="ARBA00023002"/>
    </source>
</evidence>
<organism evidence="7 8">
    <name type="scientific">Peronospora effusa</name>
    <dbReference type="NCBI Taxonomy" id="542832"/>
    <lineage>
        <taxon>Eukaryota</taxon>
        <taxon>Sar</taxon>
        <taxon>Stramenopiles</taxon>
        <taxon>Oomycota</taxon>
        <taxon>Peronosporomycetes</taxon>
        <taxon>Peronosporales</taxon>
        <taxon>Peronosporaceae</taxon>
        <taxon>Peronospora</taxon>
    </lineage>
</organism>
<protein>
    <recommendedName>
        <fullName evidence="9">Cytochrome P450</fullName>
    </recommendedName>
</protein>
<keyword evidence="8" id="KW-1185">Reference proteome</keyword>
<keyword evidence="6" id="KW-0472">Membrane</keyword>
<dbReference type="STRING" id="542832.A0A3M6V8I6"/>
<comment type="cofactor">
    <cofactor evidence="5">
        <name>heme</name>
        <dbReference type="ChEBI" id="CHEBI:30413"/>
    </cofactor>
</comment>
<dbReference type="Gene3D" id="1.10.630.10">
    <property type="entry name" value="Cytochrome P450"/>
    <property type="match status" value="1"/>
</dbReference>
<evidence type="ECO:0000313" key="7">
    <source>
        <dbReference type="EMBL" id="RMX62954.1"/>
    </source>
</evidence>
<evidence type="ECO:0000256" key="2">
    <source>
        <dbReference type="ARBA" id="ARBA00022723"/>
    </source>
</evidence>
<dbReference type="InterPro" id="IPR002401">
    <property type="entry name" value="Cyt_P450_E_grp-I"/>
</dbReference>
<keyword evidence="5" id="KW-0349">Heme</keyword>
<evidence type="ECO:0000313" key="8">
    <source>
        <dbReference type="Proteomes" id="UP000282087"/>
    </source>
</evidence>
<dbReference type="GO" id="GO:0004497">
    <property type="term" value="F:monooxygenase activity"/>
    <property type="evidence" value="ECO:0007669"/>
    <property type="project" value="InterPro"/>
</dbReference>
<proteinExistence type="inferred from homology"/>
<sequence length="528" mass="60426">MKLEALTPFVCPASIAVSSIAMLVVYLTIPSAHDRAVQHLPSPESDHPILRNSLEIIKAQKSGVFVDWIFYYCRKYQGKPWCFRTMGREPYIVLSSPEAFEDVLKTQFDAFEKSPDIFEAMYDVLGHGIIAVDGPIWKHQRKTASHLFSVNMLQYAMEVVVPEMTKELVMRLDEICQKENEAERVVNMKPLLDLYTMDIFTKVGFGVDLDGVKFNQNTEPLNALERVSARILKRIQQPTWVWKLLRWLDVGPEKQMSKDIKVLDDFVYGVISRSIEENRQKGSIASSRKDLISLFIEKFEAEYSKGVHTKKDPKLMRDFTLSFIIAGRETTATTMSWMIVMLNRYPKVLEQVRDELQNKLPDLGSGKMRNPSMEEFQQLVYLEATIRETLRLFPIIVSSGRSATQDVWLDEGTFIKAGTRVILPHYSIGRMPTVWGPDANEFKPERWLDPTTSKIKVVSPFKFTAFLGGPHNCLGMKFALIEMKIAMAKLLSEFDLKTVKNPFDFTYCQAVTLQVKGPLDVLVSRLKP</sequence>
<keyword evidence="3" id="KW-0560">Oxidoreductase</keyword>
<dbReference type="Proteomes" id="UP000282087">
    <property type="component" value="Unassembled WGS sequence"/>
</dbReference>
<accession>A0A3M6V8I6</accession>
<keyword evidence="2 5" id="KW-0479">Metal-binding</keyword>
<evidence type="ECO:0000256" key="5">
    <source>
        <dbReference type="PIRSR" id="PIRSR602401-1"/>
    </source>
</evidence>
<keyword evidence="6" id="KW-0812">Transmembrane</keyword>
<dbReference type="GO" id="GO:0020037">
    <property type="term" value="F:heme binding"/>
    <property type="evidence" value="ECO:0007669"/>
    <property type="project" value="InterPro"/>
</dbReference>
<dbReference type="AlphaFoldDB" id="A0A3M6V8I6"/>
<name>A0A3M6V8I6_9STRA</name>
<dbReference type="SUPFAM" id="SSF48264">
    <property type="entry name" value="Cytochrome P450"/>
    <property type="match status" value="1"/>
</dbReference>
<dbReference type="CDD" id="cd11064">
    <property type="entry name" value="CYP86A"/>
    <property type="match status" value="1"/>
</dbReference>
<keyword evidence="6" id="KW-1133">Transmembrane helix</keyword>
<dbReference type="PRINTS" id="PR00385">
    <property type="entry name" value="P450"/>
</dbReference>
<comment type="similarity">
    <text evidence="1">Belongs to the cytochrome P450 family.</text>
</comment>
<evidence type="ECO:0000256" key="1">
    <source>
        <dbReference type="ARBA" id="ARBA00010617"/>
    </source>
</evidence>
<dbReference type="InterPro" id="IPR001128">
    <property type="entry name" value="Cyt_P450"/>
</dbReference>